<keyword evidence="12" id="KW-1185">Reference proteome</keyword>
<comment type="similarity">
    <text evidence="2">Belongs to the CWC25 family.</text>
</comment>
<keyword evidence="4" id="KW-0747">Spliceosome</keyword>
<feature type="compositionally biased region" description="Basic and acidic residues" evidence="9">
    <location>
        <begin position="281"/>
        <end position="293"/>
    </location>
</feature>
<dbReference type="AlphaFoldDB" id="A0A139HDQ6"/>
<dbReference type="GO" id="GO:0000398">
    <property type="term" value="P:mRNA splicing, via spliceosome"/>
    <property type="evidence" value="ECO:0007669"/>
    <property type="project" value="TreeGrafter"/>
</dbReference>
<evidence type="ECO:0000256" key="1">
    <source>
        <dbReference type="ARBA" id="ARBA00004123"/>
    </source>
</evidence>
<dbReference type="STRING" id="321146.A0A139HDQ6"/>
<feature type="compositionally biased region" description="Basic and acidic residues" evidence="9">
    <location>
        <begin position="405"/>
        <end position="416"/>
    </location>
</feature>
<dbReference type="Proteomes" id="UP000070133">
    <property type="component" value="Unassembled WGS sequence"/>
</dbReference>
<feature type="compositionally biased region" description="Basic and acidic residues" evidence="9">
    <location>
        <begin position="215"/>
        <end position="224"/>
    </location>
</feature>
<feature type="compositionally biased region" description="Basic and acidic residues" evidence="9">
    <location>
        <begin position="172"/>
        <end position="184"/>
    </location>
</feature>
<evidence type="ECO:0000256" key="2">
    <source>
        <dbReference type="ARBA" id="ARBA00006695"/>
    </source>
</evidence>
<comment type="caution">
    <text evidence="11">The sequence shown here is derived from an EMBL/GenBank/DDBJ whole genome shotgun (WGS) entry which is preliminary data.</text>
</comment>
<feature type="coiled-coil region" evidence="8">
    <location>
        <begin position="20"/>
        <end position="47"/>
    </location>
</feature>
<feature type="compositionally biased region" description="Basic residues" evidence="9">
    <location>
        <begin position="225"/>
        <end position="238"/>
    </location>
</feature>
<keyword evidence="7" id="KW-0539">Nucleus</keyword>
<keyword evidence="6" id="KW-0508">mRNA splicing</keyword>
<dbReference type="GO" id="GO:0005684">
    <property type="term" value="C:U2-type spliceosomal complex"/>
    <property type="evidence" value="ECO:0007669"/>
    <property type="project" value="TreeGrafter"/>
</dbReference>
<dbReference type="InterPro" id="IPR022209">
    <property type="entry name" value="CWC25"/>
</dbReference>
<evidence type="ECO:0000256" key="7">
    <source>
        <dbReference type="ARBA" id="ARBA00023242"/>
    </source>
</evidence>
<dbReference type="Pfam" id="PF12542">
    <property type="entry name" value="CWC25"/>
    <property type="match status" value="1"/>
</dbReference>
<feature type="compositionally biased region" description="Basic and acidic residues" evidence="9">
    <location>
        <begin position="251"/>
        <end position="262"/>
    </location>
</feature>
<dbReference type="InterPro" id="IPR051376">
    <property type="entry name" value="CWC25_splicing_factor"/>
</dbReference>
<feature type="compositionally biased region" description="Basic residues" evidence="9">
    <location>
        <begin position="308"/>
        <end position="318"/>
    </location>
</feature>
<feature type="region of interest" description="Disordered" evidence="9">
    <location>
        <begin position="155"/>
        <end position="427"/>
    </location>
</feature>
<feature type="domain" description="CBF1-interacting co-repressor CIR N-terminal" evidence="10">
    <location>
        <begin position="10"/>
        <end position="46"/>
    </location>
</feature>
<evidence type="ECO:0000256" key="5">
    <source>
        <dbReference type="ARBA" id="ARBA00023054"/>
    </source>
</evidence>
<reference evidence="11 12" key="1">
    <citation type="submission" date="2015-07" db="EMBL/GenBank/DDBJ databases">
        <title>Comparative genomics of the Sigatoka disease complex on banana suggests a link between parallel evolutionary changes in Pseudocercospora fijiensis and Pseudocercospora eumusae and increased virulence on the banana host.</title>
        <authorList>
            <person name="Chang T.-C."/>
            <person name="Salvucci A."/>
            <person name="Crous P.W."/>
            <person name="Stergiopoulos I."/>
        </authorList>
    </citation>
    <scope>NUCLEOTIDE SEQUENCE [LARGE SCALE GENOMIC DNA]</scope>
    <source>
        <strain evidence="11 12">CBS 114824</strain>
    </source>
</reference>
<feature type="compositionally biased region" description="Basic and acidic residues" evidence="9">
    <location>
        <begin position="319"/>
        <end position="360"/>
    </location>
</feature>
<gene>
    <name evidence="11" type="ORF">AC578_5241</name>
</gene>
<evidence type="ECO:0000256" key="3">
    <source>
        <dbReference type="ARBA" id="ARBA00022664"/>
    </source>
</evidence>
<evidence type="ECO:0000256" key="8">
    <source>
        <dbReference type="SAM" id="Coils"/>
    </source>
</evidence>
<sequence length="427" mass="50307">MGGDLNLKKSWHPALMSNQRRVYNEELKALEERKKTEQVLKERAEERAIQELERLQEAAGGKKRVDKVDWMYNGPGSGGPGAGGVTEEMEGYLLGKRRLDGLVKRNEGDALKKDAPQDAFMALNSNANSARDIQSKVSNDPMLAIKKQEQAAYEAMMNDPVRRRQLLAAAGKEPDERHHKDKDKARRHRHHRSHRHKHRDDDEDEDRHRRKRRRHSDDYDEDRRERRHRSDRYRRRSRSRDSSRSSSPYSRRRDDRDRDGRRPKSHRSRRDTPSRSRSPPRKRDQNQREDRRKSYPSPKRSGSSGSRSRSRSPYRPRRDRSSQEDRNTTYSRDRSGKPYRSIREDQNDSSADAERQRKLAEMMGNATEMESERKTRLTELEEKEAKQREEEDRKRSETGKFISSVRRDAEGVDMGRRLKGSARSNDD</sequence>
<dbReference type="SMART" id="SM01083">
    <property type="entry name" value="Cir_N"/>
    <property type="match status" value="1"/>
</dbReference>
<evidence type="ECO:0000313" key="12">
    <source>
        <dbReference type="Proteomes" id="UP000070133"/>
    </source>
</evidence>
<evidence type="ECO:0000313" key="11">
    <source>
        <dbReference type="EMBL" id="KXT00542.1"/>
    </source>
</evidence>
<feature type="compositionally biased region" description="Basic residues" evidence="9">
    <location>
        <begin position="185"/>
        <end position="198"/>
    </location>
</feature>
<evidence type="ECO:0000256" key="6">
    <source>
        <dbReference type="ARBA" id="ARBA00023187"/>
    </source>
</evidence>
<organism evidence="11 12">
    <name type="scientific">Pseudocercospora eumusae</name>
    <dbReference type="NCBI Taxonomy" id="321146"/>
    <lineage>
        <taxon>Eukaryota</taxon>
        <taxon>Fungi</taxon>
        <taxon>Dikarya</taxon>
        <taxon>Ascomycota</taxon>
        <taxon>Pezizomycotina</taxon>
        <taxon>Dothideomycetes</taxon>
        <taxon>Dothideomycetidae</taxon>
        <taxon>Mycosphaerellales</taxon>
        <taxon>Mycosphaerellaceae</taxon>
        <taxon>Pseudocercospora</taxon>
    </lineage>
</organism>
<dbReference type="EMBL" id="LFZN01000071">
    <property type="protein sequence ID" value="KXT00542.1"/>
    <property type="molecule type" value="Genomic_DNA"/>
</dbReference>
<accession>A0A139HDQ6</accession>
<name>A0A139HDQ6_9PEZI</name>
<keyword evidence="5 8" id="KW-0175">Coiled coil</keyword>
<proteinExistence type="inferred from homology"/>
<dbReference type="InterPro" id="IPR019339">
    <property type="entry name" value="CIR_N_dom"/>
</dbReference>
<evidence type="ECO:0000256" key="4">
    <source>
        <dbReference type="ARBA" id="ARBA00022728"/>
    </source>
</evidence>
<feature type="compositionally biased region" description="Low complexity" evidence="9">
    <location>
        <begin position="295"/>
        <end position="307"/>
    </location>
</feature>
<comment type="subcellular location">
    <subcellularLocation>
        <location evidence="1">Nucleus</location>
    </subcellularLocation>
</comment>
<dbReference type="OrthoDB" id="21123at2759"/>
<protein>
    <recommendedName>
        <fullName evidence="10">CBF1-interacting co-repressor CIR N-terminal domain-containing protein</fullName>
    </recommendedName>
</protein>
<evidence type="ECO:0000259" key="10">
    <source>
        <dbReference type="SMART" id="SM01083"/>
    </source>
</evidence>
<dbReference type="PANTHER" id="PTHR16196:SF0">
    <property type="entry name" value="PRE-MRNA-SPLICING FACTOR CWC25 HOMOLOG"/>
    <property type="match status" value="1"/>
</dbReference>
<dbReference type="Pfam" id="PF10197">
    <property type="entry name" value="Cir_N"/>
    <property type="match status" value="1"/>
</dbReference>
<dbReference type="PANTHER" id="PTHR16196">
    <property type="entry name" value="CELL CYCLE CONTROL PROTEIN CWF25"/>
    <property type="match status" value="1"/>
</dbReference>
<evidence type="ECO:0000256" key="9">
    <source>
        <dbReference type="SAM" id="MobiDB-lite"/>
    </source>
</evidence>
<feature type="compositionally biased region" description="Basic and acidic residues" evidence="9">
    <location>
        <begin position="370"/>
        <end position="398"/>
    </location>
</feature>
<keyword evidence="3" id="KW-0507">mRNA processing</keyword>